<name>A0A7W7I7K5_9ACTN</name>
<evidence type="ECO:0000313" key="4">
    <source>
        <dbReference type="EMBL" id="MBB4771854.1"/>
    </source>
</evidence>
<evidence type="ECO:0000256" key="2">
    <source>
        <dbReference type="ARBA" id="ARBA00093789"/>
    </source>
</evidence>
<dbReference type="EMBL" id="JACHMV010000001">
    <property type="protein sequence ID" value="MBB4771854.1"/>
    <property type="molecule type" value="Genomic_DNA"/>
</dbReference>
<sequence length="189" mass="20274">MAMSNPLRVTITFHGPFRVATGVPREGLDVPVDKAGLLPASSLKGVQRAAARQLLPARADLVDEVFGGGMGTSLHSPSPWHWTDAELDGTERIMPRARVAIDAATGTARNDHLMFGEEVWARTAVFEITQRAPLDGVTRRRHHVVLACSAAAVHALGADRRRGHGWVTLTPADPAVDATVLADLEALRD</sequence>
<accession>A0A7W7I7K5</accession>
<evidence type="ECO:0000256" key="1">
    <source>
        <dbReference type="ARBA" id="ARBA00023118"/>
    </source>
</evidence>
<evidence type="ECO:0000259" key="3">
    <source>
        <dbReference type="Pfam" id="PF03787"/>
    </source>
</evidence>
<evidence type="ECO:0000313" key="5">
    <source>
        <dbReference type="Proteomes" id="UP000549343"/>
    </source>
</evidence>
<gene>
    <name evidence="4" type="ORF">F4557_000272</name>
</gene>
<dbReference type="GO" id="GO:0051607">
    <property type="term" value="P:defense response to virus"/>
    <property type="evidence" value="ECO:0007669"/>
    <property type="project" value="UniProtKB-KW"/>
</dbReference>
<dbReference type="Proteomes" id="UP000549343">
    <property type="component" value="Unassembled WGS sequence"/>
</dbReference>
<comment type="subunit">
    <text evidence="2">Part of the Csm effector complex that includes Cas10, Csm2, Csm3, Csm4 and Csm5.</text>
</comment>
<proteinExistence type="predicted"/>
<dbReference type="RefSeq" id="WP_184878708.1">
    <property type="nucleotide sequence ID" value="NZ_JACHMV010000001.1"/>
</dbReference>
<organism evidence="4 5">
    <name type="scientific">Actinomadura livida</name>
    <dbReference type="NCBI Taxonomy" id="79909"/>
    <lineage>
        <taxon>Bacteria</taxon>
        <taxon>Bacillati</taxon>
        <taxon>Actinomycetota</taxon>
        <taxon>Actinomycetes</taxon>
        <taxon>Streptosporangiales</taxon>
        <taxon>Thermomonosporaceae</taxon>
        <taxon>Actinomadura</taxon>
    </lineage>
</organism>
<comment type="caution">
    <text evidence="4">The sequence shown here is derived from an EMBL/GenBank/DDBJ whole genome shotgun (WGS) entry which is preliminary data.</text>
</comment>
<protein>
    <recommendedName>
        <fullName evidence="3">CRISPR type III-associated protein domain-containing protein</fullName>
    </recommendedName>
</protein>
<keyword evidence="1" id="KW-0051">Antiviral defense</keyword>
<dbReference type="CDD" id="cd09726">
    <property type="entry name" value="RAMP_I_III"/>
    <property type="match status" value="1"/>
</dbReference>
<dbReference type="Pfam" id="PF03787">
    <property type="entry name" value="RAMPs"/>
    <property type="match status" value="1"/>
</dbReference>
<reference evidence="4 5" key="1">
    <citation type="submission" date="2020-08" db="EMBL/GenBank/DDBJ databases">
        <title>Sequencing the genomes of 1000 actinobacteria strains.</title>
        <authorList>
            <person name="Klenk H.-P."/>
        </authorList>
    </citation>
    <scope>NUCLEOTIDE SEQUENCE [LARGE SCALE GENOMIC DNA]</scope>
    <source>
        <strain evidence="4 5">DSM 44772</strain>
    </source>
</reference>
<dbReference type="InterPro" id="IPR005537">
    <property type="entry name" value="RAMP_III_fam"/>
</dbReference>
<dbReference type="AlphaFoldDB" id="A0A7W7I7K5"/>
<feature type="domain" description="CRISPR type III-associated protein" evidence="3">
    <location>
        <begin position="37"/>
        <end position="167"/>
    </location>
</feature>